<dbReference type="GO" id="GO:0006308">
    <property type="term" value="P:DNA catabolic process"/>
    <property type="evidence" value="ECO:0007669"/>
    <property type="project" value="InterPro"/>
</dbReference>
<keyword evidence="7" id="KW-0325">Glycoprotein</keyword>
<dbReference type="EMBL" id="MLAK01000851">
    <property type="protein sequence ID" value="OHT02805.1"/>
    <property type="molecule type" value="Genomic_DNA"/>
</dbReference>
<evidence type="ECO:0000256" key="3">
    <source>
        <dbReference type="ARBA" id="ARBA00022723"/>
    </source>
</evidence>
<dbReference type="PANTHER" id="PTHR33146">
    <property type="entry name" value="ENDONUCLEASE 4"/>
    <property type="match status" value="1"/>
</dbReference>
<evidence type="ECO:0000256" key="7">
    <source>
        <dbReference type="ARBA" id="ARBA00023180"/>
    </source>
</evidence>
<keyword evidence="8" id="KW-1133">Transmembrane helix</keyword>
<dbReference type="SUPFAM" id="SSF48537">
    <property type="entry name" value="Phospholipase C/P1 nuclease"/>
    <property type="match status" value="1"/>
</dbReference>
<proteinExistence type="inferred from homology"/>
<dbReference type="VEuPathDB" id="TrichDB:TRFO_29933"/>
<name>A0A1J4JZX1_9EUKA</name>
<evidence type="ECO:0000256" key="2">
    <source>
        <dbReference type="ARBA" id="ARBA00022722"/>
    </source>
</evidence>
<gene>
    <name evidence="10" type="ORF">TRFO_29933</name>
</gene>
<keyword evidence="6" id="KW-1015">Disulfide bond</keyword>
<dbReference type="GO" id="GO:0016788">
    <property type="term" value="F:hydrolase activity, acting on ester bonds"/>
    <property type="evidence" value="ECO:0007669"/>
    <property type="project" value="InterPro"/>
</dbReference>
<keyword evidence="5" id="KW-0378">Hydrolase</keyword>
<keyword evidence="8" id="KW-0812">Transmembrane</keyword>
<feature type="signal peptide" evidence="9">
    <location>
        <begin position="1"/>
        <end position="18"/>
    </location>
</feature>
<keyword evidence="11" id="KW-1185">Reference proteome</keyword>
<dbReference type="GeneID" id="94841765"/>
<evidence type="ECO:0000313" key="10">
    <source>
        <dbReference type="EMBL" id="OHT02805.1"/>
    </source>
</evidence>
<dbReference type="InterPro" id="IPR008947">
    <property type="entry name" value="PLipase_C/P1_nuclease_dom_sf"/>
</dbReference>
<feature type="transmembrane region" description="Helical" evidence="8">
    <location>
        <begin position="294"/>
        <end position="313"/>
    </location>
</feature>
<dbReference type="AlphaFoldDB" id="A0A1J4JZX1"/>
<organism evidence="10 11">
    <name type="scientific">Tritrichomonas foetus</name>
    <dbReference type="NCBI Taxonomy" id="1144522"/>
    <lineage>
        <taxon>Eukaryota</taxon>
        <taxon>Metamonada</taxon>
        <taxon>Parabasalia</taxon>
        <taxon>Tritrichomonadida</taxon>
        <taxon>Tritrichomonadidae</taxon>
        <taxon>Tritrichomonas</taxon>
    </lineage>
</organism>
<dbReference type="OrthoDB" id="441446at2759"/>
<dbReference type="Gene3D" id="1.10.575.10">
    <property type="entry name" value="P1 Nuclease"/>
    <property type="match status" value="1"/>
</dbReference>
<accession>A0A1J4JZX1</accession>
<dbReference type="Pfam" id="PF02265">
    <property type="entry name" value="S1-P1_nuclease"/>
    <property type="match status" value="1"/>
</dbReference>
<keyword evidence="4" id="KW-0255">Endonuclease</keyword>
<keyword evidence="3" id="KW-0479">Metal-binding</keyword>
<dbReference type="Proteomes" id="UP000179807">
    <property type="component" value="Unassembled WGS sequence"/>
</dbReference>
<evidence type="ECO:0000256" key="8">
    <source>
        <dbReference type="SAM" id="Phobius"/>
    </source>
</evidence>
<comment type="similarity">
    <text evidence="1">Belongs to the nuclease type I family.</text>
</comment>
<protein>
    <submittedName>
        <fullName evidence="10">Class I nuclease</fullName>
    </submittedName>
</protein>
<dbReference type="PANTHER" id="PTHR33146:SF10">
    <property type="entry name" value="STRAND-SPECIFIC NUCLEASE, PUTATIVE-RELATED"/>
    <property type="match status" value="1"/>
</dbReference>
<evidence type="ECO:0000256" key="1">
    <source>
        <dbReference type="ARBA" id="ARBA00009547"/>
    </source>
</evidence>
<reference evidence="10" key="1">
    <citation type="submission" date="2016-10" db="EMBL/GenBank/DDBJ databases">
        <authorList>
            <person name="Benchimol M."/>
            <person name="Almeida L.G."/>
            <person name="Vasconcelos A.T."/>
            <person name="Perreira-Neves A."/>
            <person name="Rosa I.A."/>
            <person name="Tasca T."/>
            <person name="Bogo M.R."/>
            <person name="de Souza W."/>
        </authorList>
    </citation>
    <scope>NUCLEOTIDE SEQUENCE [LARGE SCALE GENOMIC DNA]</scope>
    <source>
        <strain evidence="10">K</strain>
    </source>
</reference>
<comment type="caution">
    <text evidence="10">The sequence shown here is derived from an EMBL/GenBank/DDBJ whole genome shotgun (WGS) entry which is preliminary data.</text>
</comment>
<dbReference type="GO" id="GO:0003676">
    <property type="term" value="F:nucleic acid binding"/>
    <property type="evidence" value="ECO:0007669"/>
    <property type="project" value="InterPro"/>
</dbReference>
<evidence type="ECO:0000256" key="5">
    <source>
        <dbReference type="ARBA" id="ARBA00022801"/>
    </source>
</evidence>
<sequence length="341" mass="39223">MIFFLLQLSLSWWDTGHSIIARIAQKEITSAQNQWITDLFYLWPEEAGDLINQSSWQDIIANLQYQVRSMKTWHYADEPYIPEDSPEIRVPPICYNVTDICRDTMELLLDKTTTSPWALSFALRSLIHFLGDSHCPMHAVALFTKDLPTGDAGGNLYKFTNELGANAAQLHKIWDNAGLSYQTLYPKSTFEANVSRLIKNHPKSLYEKRIQETNPYTWILESFQVAKEVAYSTPQGQTPSEDYFQRVREAADTQLAIAGYRLGAFLNKFFEKRGLPELYTPFSKQEKKIKISEVVAWILVALCVVYLGCERLFSILKRHNIVIPKGKTDQILKDDNELDDQ</sequence>
<evidence type="ECO:0000256" key="4">
    <source>
        <dbReference type="ARBA" id="ARBA00022759"/>
    </source>
</evidence>
<feature type="chain" id="PRO_5012656083" evidence="9">
    <location>
        <begin position="19"/>
        <end position="341"/>
    </location>
</feature>
<keyword evidence="9" id="KW-0732">Signal</keyword>
<evidence type="ECO:0000313" key="11">
    <source>
        <dbReference type="Proteomes" id="UP000179807"/>
    </source>
</evidence>
<dbReference type="GO" id="GO:0004519">
    <property type="term" value="F:endonuclease activity"/>
    <property type="evidence" value="ECO:0007669"/>
    <property type="project" value="UniProtKB-KW"/>
</dbReference>
<keyword evidence="8" id="KW-0472">Membrane</keyword>
<dbReference type="GO" id="GO:0046872">
    <property type="term" value="F:metal ion binding"/>
    <property type="evidence" value="ECO:0007669"/>
    <property type="project" value="UniProtKB-KW"/>
</dbReference>
<evidence type="ECO:0000256" key="9">
    <source>
        <dbReference type="SAM" id="SignalP"/>
    </source>
</evidence>
<dbReference type="CDD" id="cd11010">
    <property type="entry name" value="S1-P1_nuclease"/>
    <property type="match status" value="1"/>
</dbReference>
<dbReference type="RefSeq" id="XP_068355941.1">
    <property type="nucleotide sequence ID" value="XM_068507061.1"/>
</dbReference>
<evidence type="ECO:0000256" key="6">
    <source>
        <dbReference type="ARBA" id="ARBA00023157"/>
    </source>
</evidence>
<keyword evidence="2" id="KW-0540">Nuclease</keyword>
<dbReference type="InterPro" id="IPR003154">
    <property type="entry name" value="S1/P1nuclease"/>
</dbReference>